<dbReference type="InterPro" id="IPR000843">
    <property type="entry name" value="HTH_LacI"/>
</dbReference>
<dbReference type="CDD" id="cd06284">
    <property type="entry name" value="PBP1_LacI-like"/>
    <property type="match status" value="1"/>
</dbReference>
<dbReference type="PANTHER" id="PTHR30146:SF151">
    <property type="entry name" value="HTH-TYPE TRANSCRIPTIONAL REPRESSOR CYTR"/>
    <property type="match status" value="1"/>
</dbReference>
<dbReference type="Pfam" id="PF00356">
    <property type="entry name" value="LacI"/>
    <property type="match status" value="1"/>
</dbReference>
<proteinExistence type="predicted"/>
<feature type="domain" description="HTH lacI-type" evidence="5">
    <location>
        <begin position="6"/>
        <end position="60"/>
    </location>
</feature>
<dbReference type="Proteomes" id="UP001342418">
    <property type="component" value="Chromosome"/>
</dbReference>
<dbReference type="InterPro" id="IPR010982">
    <property type="entry name" value="Lambda_DNA-bd_dom_sf"/>
</dbReference>
<evidence type="ECO:0000256" key="3">
    <source>
        <dbReference type="ARBA" id="ARBA00023125"/>
    </source>
</evidence>
<name>A0ABY5MKR3_9HYPH</name>
<keyword evidence="3" id="KW-0238">DNA-binding</keyword>
<dbReference type="InterPro" id="IPR046335">
    <property type="entry name" value="LacI/GalR-like_sensor"/>
</dbReference>
<keyword evidence="1" id="KW-0678">Repressor</keyword>
<organism evidence="6 7">
    <name type="scientific">Nitratireductor thuwali</name>
    <dbReference type="NCBI Taxonomy" id="2267699"/>
    <lineage>
        <taxon>Bacteria</taxon>
        <taxon>Pseudomonadati</taxon>
        <taxon>Pseudomonadota</taxon>
        <taxon>Alphaproteobacteria</taxon>
        <taxon>Hyphomicrobiales</taxon>
        <taxon>Phyllobacteriaceae</taxon>
        <taxon>Nitratireductor</taxon>
    </lineage>
</organism>
<evidence type="ECO:0000313" key="7">
    <source>
        <dbReference type="Proteomes" id="UP001342418"/>
    </source>
</evidence>
<dbReference type="CDD" id="cd01392">
    <property type="entry name" value="HTH_LacI"/>
    <property type="match status" value="1"/>
</dbReference>
<dbReference type="PANTHER" id="PTHR30146">
    <property type="entry name" value="LACI-RELATED TRANSCRIPTIONAL REPRESSOR"/>
    <property type="match status" value="1"/>
</dbReference>
<sequence>MDRKATKIQDVARVAGVSTATVSRAISNPEIVSEVTREAVFEAIRTTGYHINLMARNLRRKRTGAIVVLVPNLGNPFFSRILSGIEQTAAAEGLSVLIVDTKHPDADQAQLVSYLHNTRADGLIALDGSLPRALLGDGQASSAMPPIVFACEWIADSSFPNVAIDNEAGAAMAVRHLHELGHRNIGHVTGPSGNVLTETRLAGTRKALASLGLDIRDEWFIDGDFSLQSGADAARQWLAMEERPTALFCASDQMACGFISELSQEGLSVPGDVSIVGFDDIDIARRFIPPLTTIHQPRNAIGNAAARLLIEQISGDETEAASAVHQVLGVELVVRKSTAPLA</sequence>
<evidence type="ECO:0000256" key="4">
    <source>
        <dbReference type="ARBA" id="ARBA00023163"/>
    </source>
</evidence>
<dbReference type="SUPFAM" id="SSF47413">
    <property type="entry name" value="lambda repressor-like DNA-binding domains"/>
    <property type="match status" value="1"/>
</dbReference>
<evidence type="ECO:0000256" key="1">
    <source>
        <dbReference type="ARBA" id="ARBA00022491"/>
    </source>
</evidence>
<keyword evidence="4" id="KW-0804">Transcription</keyword>
<protein>
    <submittedName>
        <fullName evidence="6">HTH-type transcriptional repressor CytR</fullName>
    </submittedName>
</protein>
<keyword evidence="2" id="KW-0805">Transcription regulation</keyword>
<keyword evidence="7" id="KW-1185">Reference proteome</keyword>
<dbReference type="SMART" id="SM00354">
    <property type="entry name" value="HTH_LACI"/>
    <property type="match status" value="1"/>
</dbReference>
<evidence type="ECO:0000256" key="2">
    <source>
        <dbReference type="ARBA" id="ARBA00023015"/>
    </source>
</evidence>
<dbReference type="EMBL" id="CP030941">
    <property type="protein sequence ID" value="UUP18578.1"/>
    <property type="molecule type" value="Genomic_DNA"/>
</dbReference>
<gene>
    <name evidence="6" type="primary">cytR_2</name>
    <name evidence="6" type="ORF">NTH_03061</name>
</gene>
<accession>A0ABY5MKR3</accession>
<dbReference type="PROSITE" id="PS00356">
    <property type="entry name" value="HTH_LACI_1"/>
    <property type="match status" value="1"/>
</dbReference>
<dbReference type="PROSITE" id="PS50932">
    <property type="entry name" value="HTH_LACI_2"/>
    <property type="match status" value="1"/>
</dbReference>
<evidence type="ECO:0000313" key="6">
    <source>
        <dbReference type="EMBL" id="UUP18578.1"/>
    </source>
</evidence>
<dbReference type="SUPFAM" id="SSF53822">
    <property type="entry name" value="Periplasmic binding protein-like I"/>
    <property type="match status" value="1"/>
</dbReference>
<dbReference type="Gene3D" id="3.40.50.2300">
    <property type="match status" value="2"/>
</dbReference>
<dbReference type="RefSeq" id="WP_338530799.1">
    <property type="nucleotide sequence ID" value="NZ_CP030941.1"/>
</dbReference>
<evidence type="ECO:0000259" key="5">
    <source>
        <dbReference type="PROSITE" id="PS50932"/>
    </source>
</evidence>
<dbReference type="InterPro" id="IPR028082">
    <property type="entry name" value="Peripla_BP_I"/>
</dbReference>
<dbReference type="Gene3D" id="1.10.260.40">
    <property type="entry name" value="lambda repressor-like DNA-binding domains"/>
    <property type="match status" value="1"/>
</dbReference>
<reference evidence="6 7" key="1">
    <citation type="submission" date="2018-07" db="EMBL/GenBank/DDBJ databases">
        <title>Genome sequence of Nitratireductor thuwali#1536.</title>
        <authorList>
            <person name="Michoud G."/>
            <person name="Merlino G."/>
            <person name="Sefrji F.O."/>
            <person name="Daffonchio D."/>
        </authorList>
    </citation>
    <scope>NUCLEOTIDE SEQUENCE [LARGE SCALE GENOMIC DNA]</scope>
    <source>
        <strain evidence="7">Nit1536</strain>
    </source>
</reference>
<dbReference type="Pfam" id="PF13377">
    <property type="entry name" value="Peripla_BP_3"/>
    <property type="match status" value="1"/>
</dbReference>